<dbReference type="OrthoDB" id="5510266at2"/>
<keyword evidence="4" id="KW-0804">Transcription</keyword>
<evidence type="ECO:0000256" key="3">
    <source>
        <dbReference type="ARBA" id="ARBA00023082"/>
    </source>
</evidence>
<keyword evidence="2" id="KW-0805">Transcription regulation</keyword>
<dbReference type="GO" id="GO:0016987">
    <property type="term" value="F:sigma factor activity"/>
    <property type="evidence" value="ECO:0007669"/>
    <property type="project" value="UniProtKB-KW"/>
</dbReference>
<dbReference type="PANTHER" id="PTHR43133:SF25">
    <property type="entry name" value="RNA POLYMERASE SIGMA FACTOR RFAY-RELATED"/>
    <property type="match status" value="1"/>
</dbReference>
<evidence type="ECO:0000313" key="7">
    <source>
        <dbReference type="EMBL" id="TKD09664.1"/>
    </source>
</evidence>
<dbReference type="PANTHER" id="PTHR43133">
    <property type="entry name" value="RNA POLYMERASE ECF-TYPE SIGMA FACTO"/>
    <property type="match status" value="1"/>
</dbReference>
<organism evidence="7 8">
    <name type="scientific">Polyangium fumosum</name>
    <dbReference type="NCBI Taxonomy" id="889272"/>
    <lineage>
        <taxon>Bacteria</taxon>
        <taxon>Pseudomonadati</taxon>
        <taxon>Myxococcota</taxon>
        <taxon>Polyangia</taxon>
        <taxon>Polyangiales</taxon>
        <taxon>Polyangiaceae</taxon>
        <taxon>Polyangium</taxon>
    </lineage>
</organism>
<dbReference type="InterPro" id="IPR039425">
    <property type="entry name" value="RNA_pol_sigma-70-like"/>
</dbReference>
<reference evidence="7 8" key="1">
    <citation type="submission" date="2019-04" db="EMBL/GenBank/DDBJ databases">
        <authorList>
            <person name="Li Y."/>
            <person name="Wang J."/>
        </authorList>
    </citation>
    <scope>NUCLEOTIDE SEQUENCE [LARGE SCALE GENOMIC DNA]</scope>
    <source>
        <strain evidence="7 8">DSM 14668</strain>
    </source>
</reference>
<evidence type="ECO:0000259" key="5">
    <source>
        <dbReference type="Pfam" id="PF04542"/>
    </source>
</evidence>
<accession>A0A4U1JEQ4</accession>
<dbReference type="AlphaFoldDB" id="A0A4U1JEQ4"/>
<gene>
    <name evidence="7" type="ORF">E8A74_10810</name>
</gene>
<sequence>MRMSHVPSPRDAILALRPFVVLWMRAFGHQPADAEDLAQKVIAAATASADAHDPTRATVKSWVYGFAVRLSKNHKRELRRHGEIFDESHGESFSAPSPSPTPEDIVASRSVHAFVLARLEGMRPELLDVLLACDMNGLSEEEAAVAFDIPKGTVKSRRSRAREQAYARLKDYRDELHAVFPALLVASEMQKEGGLWASVTAVLLAAAGASAATWVLVHAEPPMVAVSSSPRLFVSVVAESPCEGPPSRVPPAPVRVCDEPTSVSRPRAMVEAVERAVMQGNVQAARSALERYLRAYPTDPIRARSMFGWLLTG</sequence>
<evidence type="ECO:0000256" key="1">
    <source>
        <dbReference type="ARBA" id="ARBA00010641"/>
    </source>
</evidence>
<dbReference type="Pfam" id="PF08281">
    <property type="entry name" value="Sigma70_r4_2"/>
    <property type="match status" value="1"/>
</dbReference>
<dbReference type="InterPro" id="IPR007627">
    <property type="entry name" value="RNA_pol_sigma70_r2"/>
</dbReference>
<dbReference type="InterPro" id="IPR036388">
    <property type="entry name" value="WH-like_DNA-bd_sf"/>
</dbReference>
<dbReference type="Pfam" id="PF04542">
    <property type="entry name" value="Sigma70_r2"/>
    <property type="match status" value="1"/>
</dbReference>
<comment type="caution">
    <text evidence="7">The sequence shown here is derived from an EMBL/GenBank/DDBJ whole genome shotgun (WGS) entry which is preliminary data.</text>
</comment>
<evidence type="ECO:0000256" key="4">
    <source>
        <dbReference type="ARBA" id="ARBA00023163"/>
    </source>
</evidence>
<feature type="domain" description="RNA polymerase sigma factor 70 region 4 type 2" evidence="6">
    <location>
        <begin position="116"/>
        <end position="163"/>
    </location>
</feature>
<dbReference type="InterPro" id="IPR013325">
    <property type="entry name" value="RNA_pol_sigma_r2"/>
</dbReference>
<dbReference type="Proteomes" id="UP000309215">
    <property type="component" value="Unassembled WGS sequence"/>
</dbReference>
<dbReference type="InterPro" id="IPR013324">
    <property type="entry name" value="RNA_pol_sigma_r3/r4-like"/>
</dbReference>
<name>A0A4U1JEQ4_9BACT</name>
<dbReference type="SUPFAM" id="SSF88659">
    <property type="entry name" value="Sigma3 and sigma4 domains of RNA polymerase sigma factors"/>
    <property type="match status" value="1"/>
</dbReference>
<dbReference type="EMBL" id="SSMQ01000009">
    <property type="protein sequence ID" value="TKD09664.1"/>
    <property type="molecule type" value="Genomic_DNA"/>
</dbReference>
<dbReference type="GO" id="GO:0006352">
    <property type="term" value="P:DNA-templated transcription initiation"/>
    <property type="evidence" value="ECO:0007669"/>
    <property type="project" value="InterPro"/>
</dbReference>
<proteinExistence type="inferred from homology"/>
<protein>
    <submittedName>
        <fullName evidence="7">RNA polymerase sigma factor</fullName>
    </submittedName>
</protein>
<dbReference type="SUPFAM" id="SSF88946">
    <property type="entry name" value="Sigma2 domain of RNA polymerase sigma factors"/>
    <property type="match status" value="1"/>
</dbReference>
<dbReference type="Gene3D" id="1.10.10.10">
    <property type="entry name" value="Winged helix-like DNA-binding domain superfamily/Winged helix DNA-binding domain"/>
    <property type="match status" value="1"/>
</dbReference>
<evidence type="ECO:0000256" key="2">
    <source>
        <dbReference type="ARBA" id="ARBA00023015"/>
    </source>
</evidence>
<comment type="similarity">
    <text evidence="1">Belongs to the sigma-70 factor family. ECF subfamily.</text>
</comment>
<dbReference type="Gene3D" id="1.10.1740.10">
    <property type="match status" value="1"/>
</dbReference>
<feature type="domain" description="RNA polymerase sigma-70 region 2" evidence="5">
    <location>
        <begin position="15"/>
        <end position="80"/>
    </location>
</feature>
<keyword evidence="8" id="KW-1185">Reference proteome</keyword>
<dbReference type="GO" id="GO:0003677">
    <property type="term" value="F:DNA binding"/>
    <property type="evidence" value="ECO:0007669"/>
    <property type="project" value="InterPro"/>
</dbReference>
<dbReference type="InterPro" id="IPR013249">
    <property type="entry name" value="RNA_pol_sigma70_r4_t2"/>
</dbReference>
<evidence type="ECO:0000259" key="6">
    <source>
        <dbReference type="Pfam" id="PF08281"/>
    </source>
</evidence>
<keyword evidence="3" id="KW-0731">Sigma factor</keyword>
<evidence type="ECO:0000313" key="8">
    <source>
        <dbReference type="Proteomes" id="UP000309215"/>
    </source>
</evidence>